<protein>
    <submittedName>
        <fullName evidence="8">Antiholin LrgA</fullName>
    </submittedName>
    <submittedName>
        <fullName evidence="7">Murein hydrolase regulator LrgA</fullName>
    </submittedName>
</protein>
<evidence type="ECO:0000256" key="1">
    <source>
        <dbReference type="ARBA" id="ARBA00004651"/>
    </source>
</evidence>
<evidence type="ECO:0000313" key="7">
    <source>
        <dbReference type="EMBL" id="OJG14385.1"/>
    </source>
</evidence>
<evidence type="ECO:0000256" key="3">
    <source>
        <dbReference type="ARBA" id="ARBA00022692"/>
    </source>
</evidence>
<accession>A0A1L8R3U6</accession>
<evidence type="ECO:0000256" key="2">
    <source>
        <dbReference type="ARBA" id="ARBA00022475"/>
    </source>
</evidence>
<comment type="subcellular location">
    <subcellularLocation>
        <location evidence="1">Cell membrane</location>
        <topology evidence="1">Multi-pass membrane protein</topology>
    </subcellularLocation>
</comment>
<evidence type="ECO:0000313" key="9">
    <source>
        <dbReference type="Proteomes" id="UP000182835"/>
    </source>
</evidence>
<dbReference type="PANTHER" id="PTHR33931:SF4">
    <property type="entry name" value="ANTIHOLIN-LIKE PROTEIN LRGA"/>
    <property type="match status" value="1"/>
</dbReference>
<keyword evidence="3 6" id="KW-0812">Transmembrane</keyword>
<reference evidence="7 9" key="1">
    <citation type="submission" date="2014-12" db="EMBL/GenBank/DDBJ databases">
        <title>Draft genome sequences of 29 type strains of Enterococci.</title>
        <authorList>
            <person name="Zhong Z."/>
            <person name="Sun Z."/>
            <person name="Liu W."/>
            <person name="Zhang W."/>
            <person name="Zhang H."/>
        </authorList>
    </citation>
    <scope>NUCLEOTIDE SEQUENCE [LARGE SCALE GENOMIC DNA]</scope>
    <source>
        <strain evidence="7 9">DSM 21207</strain>
    </source>
</reference>
<dbReference type="PANTHER" id="PTHR33931">
    <property type="entry name" value="HOLIN-LIKE PROTEIN CIDA-RELATED"/>
    <property type="match status" value="1"/>
</dbReference>
<dbReference type="RefSeq" id="WP_071865449.1">
    <property type="nucleotide sequence ID" value="NZ_JBHLVQ010000035.1"/>
</dbReference>
<dbReference type="EMBL" id="LHUG01000007">
    <property type="protein sequence ID" value="PAB00369.1"/>
    <property type="molecule type" value="Genomic_DNA"/>
</dbReference>
<dbReference type="Proteomes" id="UP000182835">
    <property type="component" value="Unassembled WGS sequence"/>
</dbReference>
<evidence type="ECO:0000313" key="10">
    <source>
        <dbReference type="Proteomes" id="UP000216797"/>
    </source>
</evidence>
<keyword evidence="2" id="KW-1003">Cell membrane</keyword>
<feature type="transmembrane region" description="Helical" evidence="6">
    <location>
        <begin position="64"/>
        <end position="85"/>
    </location>
</feature>
<dbReference type="STRING" id="317010.RU96_GL000947"/>
<keyword evidence="5 6" id="KW-0472">Membrane</keyword>
<dbReference type="NCBIfam" id="NF003155">
    <property type="entry name" value="PRK04125.1"/>
    <property type="match status" value="1"/>
</dbReference>
<organism evidence="7 9">
    <name type="scientific">Enterococcus canintestini</name>
    <dbReference type="NCBI Taxonomy" id="317010"/>
    <lineage>
        <taxon>Bacteria</taxon>
        <taxon>Bacillati</taxon>
        <taxon>Bacillota</taxon>
        <taxon>Bacilli</taxon>
        <taxon>Lactobacillales</taxon>
        <taxon>Enterococcaceae</taxon>
        <taxon>Enterococcus</taxon>
    </lineage>
</organism>
<dbReference type="GO" id="GO:0005886">
    <property type="term" value="C:plasma membrane"/>
    <property type="evidence" value="ECO:0007669"/>
    <property type="project" value="UniProtKB-SubCell"/>
</dbReference>
<dbReference type="GO" id="GO:0016787">
    <property type="term" value="F:hydrolase activity"/>
    <property type="evidence" value="ECO:0007669"/>
    <property type="project" value="UniProtKB-KW"/>
</dbReference>
<comment type="caution">
    <text evidence="7">The sequence shown here is derived from an EMBL/GenBank/DDBJ whole genome shotgun (WGS) entry which is preliminary data.</text>
</comment>
<feature type="transmembrane region" description="Helical" evidence="6">
    <location>
        <begin position="32"/>
        <end position="52"/>
    </location>
</feature>
<reference evidence="8 10" key="2">
    <citation type="submission" date="2015-08" db="EMBL/GenBank/DDBJ databases">
        <title>Enterococcus genome sequence.</title>
        <authorList>
            <person name="Acedo J.Z."/>
            <person name="Vederas J.C."/>
        </authorList>
    </citation>
    <scope>NUCLEOTIDE SEQUENCE [LARGE SCALE GENOMIC DNA]</scope>
    <source>
        <strain evidence="8 10">49</strain>
    </source>
</reference>
<evidence type="ECO:0000256" key="5">
    <source>
        <dbReference type="ARBA" id="ARBA00023136"/>
    </source>
</evidence>
<evidence type="ECO:0000313" key="8">
    <source>
        <dbReference type="EMBL" id="PAB00369.1"/>
    </source>
</evidence>
<name>A0A1L8R3U6_9ENTE</name>
<evidence type="ECO:0000256" key="4">
    <source>
        <dbReference type="ARBA" id="ARBA00022989"/>
    </source>
</evidence>
<dbReference type="AlphaFoldDB" id="A0A1L8R3U6"/>
<dbReference type="OrthoDB" id="3176438at2"/>
<gene>
    <name evidence="8" type="ORF">AKL21_09415</name>
    <name evidence="7" type="ORF">RU96_GL000947</name>
</gene>
<feature type="transmembrane region" description="Helical" evidence="6">
    <location>
        <begin position="7"/>
        <end position="26"/>
    </location>
</feature>
<dbReference type="Proteomes" id="UP000216797">
    <property type="component" value="Unassembled WGS sequence"/>
</dbReference>
<feature type="transmembrane region" description="Helical" evidence="6">
    <location>
        <begin position="91"/>
        <end position="118"/>
    </location>
</feature>
<dbReference type="EMBL" id="JXKG01000019">
    <property type="protein sequence ID" value="OJG14385.1"/>
    <property type="molecule type" value="Genomic_DNA"/>
</dbReference>
<keyword evidence="7" id="KW-0378">Hydrolase</keyword>
<sequence length="139" mass="14747">MEKKVYSFLQQAFVFALIMLISNGIAKVLPIAVPPSLIGMLLLFGALCLGIVKLEQVEGLADSLSSVITFLFVPSGISLVNSLGIMKTSGIQIIAVILIATLALMAATGWGSSLLLGVKDRHTEAKKEEPLHKGLKEVS</sequence>
<dbReference type="Pfam" id="PF03788">
    <property type="entry name" value="LrgA"/>
    <property type="match status" value="1"/>
</dbReference>
<dbReference type="InterPro" id="IPR005538">
    <property type="entry name" value="LrgA/CidA"/>
</dbReference>
<evidence type="ECO:0000256" key="6">
    <source>
        <dbReference type="SAM" id="Phobius"/>
    </source>
</evidence>
<keyword evidence="10" id="KW-1185">Reference proteome</keyword>
<keyword evidence="4 6" id="KW-1133">Transmembrane helix</keyword>
<proteinExistence type="predicted"/>